<dbReference type="GO" id="GO:0008184">
    <property type="term" value="F:glycogen phosphorylase activity"/>
    <property type="evidence" value="ECO:0007669"/>
    <property type="project" value="InterPro"/>
</dbReference>
<dbReference type="Pfam" id="PF11897">
    <property type="entry name" value="DUF3417"/>
    <property type="match status" value="1"/>
</dbReference>
<organism evidence="6 7">
    <name type="scientific">Solirubrobacter pauli</name>
    <dbReference type="NCBI Taxonomy" id="166793"/>
    <lineage>
        <taxon>Bacteria</taxon>
        <taxon>Bacillati</taxon>
        <taxon>Actinomycetota</taxon>
        <taxon>Thermoleophilia</taxon>
        <taxon>Solirubrobacterales</taxon>
        <taxon>Solirubrobacteraceae</taxon>
        <taxon>Solirubrobacter</taxon>
    </lineage>
</organism>
<keyword evidence="4" id="KW-0663">Pyridoxal phosphate</keyword>
<comment type="similarity">
    <text evidence="2">Belongs to the glycogen phosphorylase family.</text>
</comment>
<evidence type="ECO:0000256" key="1">
    <source>
        <dbReference type="ARBA" id="ARBA00001275"/>
    </source>
</evidence>
<dbReference type="AlphaFoldDB" id="A0A660LEN6"/>
<evidence type="ECO:0000256" key="2">
    <source>
        <dbReference type="ARBA" id="ARBA00006047"/>
    </source>
</evidence>
<protein>
    <submittedName>
        <fullName evidence="6">Starch phosphorylase</fullName>
    </submittedName>
</protein>
<dbReference type="InterPro" id="IPR024517">
    <property type="entry name" value="Glycogen_phosphorylase_DUF3417"/>
</dbReference>
<dbReference type="SUPFAM" id="SSF53756">
    <property type="entry name" value="UDP-Glycosyltransferase/glycogen phosphorylase"/>
    <property type="match status" value="1"/>
</dbReference>
<keyword evidence="3" id="KW-0021">Allosteric enzyme</keyword>
<dbReference type="PANTHER" id="PTHR42655">
    <property type="entry name" value="GLYCOGEN PHOSPHORYLASE"/>
    <property type="match status" value="1"/>
</dbReference>
<name>A0A660LEN6_9ACTN</name>
<gene>
    <name evidence="6" type="ORF">C8N24_1021</name>
</gene>
<reference evidence="6 7" key="1">
    <citation type="submission" date="2018-10" db="EMBL/GenBank/DDBJ databases">
        <title>Genomic Encyclopedia of Archaeal and Bacterial Type Strains, Phase II (KMG-II): from individual species to whole genera.</title>
        <authorList>
            <person name="Goeker M."/>
        </authorList>
    </citation>
    <scope>NUCLEOTIDE SEQUENCE [LARGE SCALE GENOMIC DNA]</scope>
    <source>
        <strain evidence="6 7">DSM 14954</strain>
    </source>
</reference>
<evidence type="ECO:0000256" key="3">
    <source>
        <dbReference type="ARBA" id="ARBA00022533"/>
    </source>
</evidence>
<dbReference type="PANTHER" id="PTHR42655:SF1">
    <property type="entry name" value="GLYCOGEN PHOSPHORYLASE"/>
    <property type="match status" value="1"/>
</dbReference>
<comment type="caution">
    <text evidence="6">The sequence shown here is derived from an EMBL/GenBank/DDBJ whole genome shotgun (WGS) entry which is preliminary data.</text>
</comment>
<dbReference type="GO" id="GO:0005975">
    <property type="term" value="P:carbohydrate metabolic process"/>
    <property type="evidence" value="ECO:0007669"/>
    <property type="project" value="InterPro"/>
</dbReference>
<dbReference type="PIRSF" id="PIRSF000460">
    <property type="entry name" value="Pprylas_GlgP"/>
    <property type="match status" value="1"/>
</dbReference>
<evidence type="ECO:0000313" key="7">
    <source>
        <dbReference type="Proteomes" id="UP000278962"/>
    </source>
</evidence>
<accession>A0A660LEN6</accession>
<keyword evidence="7" id="KW-1185">Reference proteome</keyword>
<dbReference type="InterPro" id="IPR052182">
    <property type="entry name" value="Glycogen/Maltodextrin_Phosph"/>
</dbReference>
<dbReference type="Gene3D" id="3.40.50.2000">
    <property type="entry name" value="Glycogen Phosphorylase B"/>
    <property type="match status" value="3"/>
</dbReference>
<feature type="domain" description="DUF3417" evidence="5">
    <location>
        <begin position="23"/>
        <end position="127"/>
    </location>
</feature>
<evidence type="ECO:0000313" key="6">
    <source>
        <dbReference type="EMBL" id="RKQ91201.1"/>
    </source>
</evidence>
<evidence type="ECO:0000256" key="4">
    <source>
        <dbReference type="PIRSR" id="PIRSR000460-1"/>
    </source>
</evidence>
<dbReference type="Proteomes" id="UP000278962">
    <property type="component" value="Unassembled WGS sequence"/>
</dbReference>
<evidence type="ECO:0000259" key="5">
    <source>
        <dbReference type="Pfam" id="PF11897"/>
    </source>
</evidence>
<comment type="catalytic activity">
    <reaction evidence="1">
        <text>[(1-&gt;4)-alpha-D-glucosyl](n) + phosphate = [(1-&gt;4)-alpha-D-glucosyl](n-1) + alpha-D-glucose 1-phosphate</text>
        <dbReference type="Rhea" id="RHEA:41732"/>
        <dbReference type="Rhea" id="RHEA-COMP:9584"/>
        <dbReference type="Rhea" id="RHEA-COMP:9586"/>
        <dbReference type="ChEBI" id="CHEBI:15444"/>
        <dbReference type="ChEBI" id="CHEBI:43474"/>
        <dbReference type="ChEBI" id="CHEBI:58601"/>
        <dbReference type="EC" id="2.4.1.1"/>
    </reaction>
</comment>
<dbReference type="Pfam" id="PF00343">
    <property type="entry name" value="Phosphorylase"/>
    <property type="match status" value="1"/>
</dbReference>
<dbReference type="GO" id="GO:0030170">
    <property type="term" value="F:pyridoxal phosphate binding"/>
    <property type="evidence" value="ECO:0007669"/>
    <property type="project" value="InterPro"/>
</dbReference>
<dbReference type="EMBL" id="RBIL01000001">
    <property type="protein sequence ID" value="RKQ91201.1"/>
    <property type="molecule type" value="Genomic_DNA"/>
</dbReference>
<dbReference type="InterPro" id="IPR000811">
    <property type="entry name" value="Glyco_trans_35"/>
</dbReference>
<dbReference type="NCBIfam" id="TIGR02094">
    <property type="entry name" value="more_P_ylases"/>
    <property type="match status" value="1"/>
</dbReference>
<dbReference type="InterPro" id="IPR011834">
    <property type="entry name" value="Agluc_phsphrylas"/>
</dbReference>
<dbReference type="OrthoDB" id="9760804at2"/>
<proteinExistence type="inferred from homology"/>
<sequence length="712" mass="78799">MLAHVQAGSRDLERAAQALATRLPDSLGVFARLAYNYRWAWDPDGPDVFRDIDPERWEKVAENPVKQLQEAATDRLTAAAANTELLARAAAVEERVSADLNRPAHDGPASPERPIAYFSAEYGFHGSFPIYSGGLGALAGDILKEASDRAWPLVAIGLLYRNGYFRQRIDNRGWQHEYWVDTDPDRLPAALVTDDAGEPITVCVTVGTEEVVAQIWRTNVGRIPLYLLDADRPENSESARWITSRLYIGDEDTRLAQYLLLGIGGVRALEAMDIDPSIVHLNEGHAAFASLELAKREYSGNGSLSAALEIAKQRTIFTTHTPVPAGNDTYPASQVENVLEHMAGTLGVDAAEIISLGRTNPAEAAEPFGVTQFALRTSRAANGVAKRHGEVAREMWQAMWPDKAVDDVPITHVTNGVHIPTWLGKPVWNLLNQHLGEDWLDRATDPATWAPVDDIPAKELWEVRRQQRAELIEYVRHRAVVDRLARDEPRPYAEAAASFDPDVLTVGFARRLATYKRLNLLLQDVERAIRVVGGDRPIQVLLAGKAHPRDDAGKSLVQGLFSMKHAPGFAGRVAYLDDYDLRMAAHLVRGCDVWINLPRPPLEASGTSGMKNAVNGGLQLSVLDGWWAEGYDGHNGWALSGDVDHDHGAQDARHAHELFRLLEEEVAPEFYKASGDGIPRDWVARIRRSLRTLGPEFGAGRMLEDYERKVYT</sequence>
<feature type="modified residue" description="N6-(pyridoxal phosphate)lysine" evidence="4">
    <location>
        <position position="611"/>
    </location>
</feature>